<keyword evidence="3 5" id="KW-0687">Ribonucleoprotein</keyword>
<proteinExistence type="inferred from homology"/>
<dbReference type="InterPro" id="IPR023574">
    <property type="entry name" value="Ribosomal_uL4_dom_sf"/>
</dbReference>
<dbReference type="GO" id="GO:0005840">
    <property type="term" value="C:ribosome"/>
    <property type="evidence" value="ECO:0007669"/>
    <property type="project" value="UniProtKB-KW"/>
</dbReference>
<dbReference type="NCBIfam" id="TIGR03953">
    <property type="entry name" value="rplD_bact"/>
    <property type="match status" value="1"/>
</dbReference>
<comment type="subunit">
    <text evidence="5">Part of the 50S ribosomal subunit.</text>
</comment>
<dbReference type="PANTHER" id="PTHR10746:SF6">
    <property type="entry name" value="LARGE RIBOSOMAL SUBUNIT PROTEIN UL4M"/>
    <property type="match status" value="1"/>
</dbReference>
<evidence type="ECO:0000313" key="8">
    <source>
        <dbReference type="Proteomes" id="UP000289269"/>
    </source>
</evidence>
<evidence type="ECO:0000256" key="5">
    <source>
        <dbReference type="HAMAP-Rule" id="MF_01328"/>
    </source>
</evidence>
<dbReference type="GO" id="GO:0019843">
    <property type="term" value="F:rRNA binding"/>
    <property type="evidence" value="ECO:0007669"/>
    <property type="project" value="UniProtKB-UniRule"/>
</dbReference>
<evidence type="ECO:0000256" key="4">
    <source>
        <dbReference type="ARBA" id="ARBA00035244"/>
    </source>
</evidence>
<dbReference type="GO" id="GO:1990904">
    <property type="term" value="C:ribonucleoprotein complex"/>
    <property type="evidence" value="ECO:0007669"/>
    <property type="project" value="UniProtKB-KW"/>
</dbReference>
<evidence type="ECO:0000256" key="6">
    <source>
        <dbReference type="SAM" id="MobiDB-lite"/>
    </source>
</evidence>
<keyword evidence="2 5" id="KW-0689">Ribosomal protein</keyword>
<feature type="region of interest" description="Disordered" evidence="6">
    <location>
        <begin position="47"/>
        <end position="77"/>
    </location>
</feature>
<dbReference type="Gene3D" id="3.40.1370.10">
    <property type="match status" value="1"/>
</dbReference>
<evidence type="ECO:0000256" key="2">
    <source>
        <dbReference type="ARBA" id="ARBA00022980"/>
    </source>
</evidence>
<dbReference type="SUPFAM" id="SSF52166">
    <property type="entry name" value="Ribosomal protein L4"/>
    <property type="match status" value="1"/>
</dbReference>
<comment type="caution">
    <text evidence="7">The sequence shown here is derived from an EMBL/GenBank/DDBJ whole genome shotgun (WGS) entry which is preliminary data.</text>
</comment>
<comment type="function">
    <text evidence="5">One of the primary rRNA binding proteins, this protein initially binds near the 5'-end of the 23S rRNA. It is important during the early stages of 50S assembly. It makes multiple contacts with different domains of the 23S rRNA in the assembled 50S subunit and ribosome.</text>
</comment>
<keyword evidence="5" id="KW-0699">rRNA-binding</keyword>
<dbReference type="GO" id="GO:0006412">
    <property type="term" value="P:translation"/>
    <property type="evidence" value="ECO:0007669"/>
    <property type="project" value="UniProtKB-UniRule"/>
</dbReference>
<organism evidence="7 8">
    <name type="scientific">Candidatus Chaera renei</name>
    <dbReference type="NCBI Taxonomy" id="2506947"/>
    <lineage>
        <taxon>Bacteria</taxon>
        <taxon>Candidatus Saccharimonadota</taxon>
        <taxon>Candidatus Saccharimonadia</taxon>
        <taxon>Candidatus Saccharimonadales</taxon>
        <taxon>Candidatus Saccharimonadaceae</taxon>
        <taxon>Candidatus Chaera</taxon>
    </lineage>
</organism>
<evidence type="ECO:0000313" key="7">
    <source>
        <dbReference type="EMBL" id="RWZ79553.1"/>
    </source>
</evidence>
<dbReference type="AlphaFoldDB" id="A0A4Q0AJN4"/>
<comment type="similarity">
    <text evidence="1 5">Belongs to the universal ribosomal protein uL4 family.</text>
</comment>
<accession>A0A4Q0AJN4</accession>
<dbReference type="GO" id="GO:0003735">
    <property type="term" value="F:structural constituent of ribosome"/>
    <property type="evidence" value="ECO:0007669"/>
    <property type="project" value="InterPro"/>
</dbReference>
<protein>
    <recommendedName>
        <fullName evidence="4 5">Large ribosomal subunit protein uL4</fullName>
    </recommendedName>
</protein>
<dbReference type="EMBL" id="SCKW01000007">
    <property type="protein sequence ID" value="RWZ79553.1"/>
    <property type="molecule type" value="Genomic_DNA"/>
</dbReference>
<comment type="function">
    <text evidence="5">Forms part of the polypeptide exit tunnel.</text>
</comment>
<reference evidence="7" key="1">
    <citation type="submission" date="2019-01" db="EMBL/GenBank/DDBJ databases">
        <title>Genomic signatures and co-occurrence patterns of the ultra-small Saccharimodia (Patescibacteria phylum) suggest a symbiotic lifestyle.</title>
        <authorList>
            <person name="Lemos L."/>
            <person name="Medeiros J."/>
            <person name="Andreote F."/>
            <person name="Fernandes G."/>
            <person name="Varani A."/>
            <person name="Oliveira G."/>
            <person name="Pylro V."/>
        </authorList>
    </citation>
    <scope>NUCLEOTIDE SEQUENCE [LARGE SCALE GENOMIC DNA]</scope>
    <source>
        <strain evidence="7">AMD01</strain>
    </source>
</reference>
<evidence type="ECO:0000256" key="1">
    <source>
        <dbReference type="ARBA" id="ARBA00010528"/>
    </source>
</evidence>
<name>A0A4Q0AJN4_9BACT</name>
<dbReference type="InterPro" id="IPR013005">
    <property type="entry name" value="Ribosomal_uL4-like"/>
</dbReference>
<gene>
    <name evidence="5 7" type="primary">rplD</name>
    <name evidence="7" type="ORF">EOT04_01075</name>
</gene>
<evidence type="ECO:0000256" key="3">
    <source>
        <dbReference type="ARBA" id="ARBA00023274"/>
    </source>
</evidence>
<dbReference type="PANTHER" id="PTHR10746">
    <property type="entry name" value="50S RIBOSOMAL PROTEIN L4"/>
    <property type="match status" value="1"/>
</dbReference>
<dbReference type="Pfam" id="PF00573">
    <property type="entry name" value="Ribosomal_L4"/>
    <property type="match status" value="1"/>
</dbReference>
<keyword evidence="8" id="KW-1185">Reference proteome</keyword>
<dbReference type="HAMAP" id="MF_01328_B">
    <property type="entry name" value="Ribosomal_uL4_B"/>
    <property type="match status" value="1"/>
</dbReference>
<dbReference type="Proteomes" id="UP000289269">
    <property type="component" value="Unassembled WGS sequence"/>
</dbReference>
<keyword evidence="5" id="KW-0694">RNA-binding</keyword>
<dbReference type="InterPro" id="IPR002136">
    <property type="entry name" value="Ribosomal_uL4"/>
</dbReference>
<sequence>MPSTASKAAAKKASPALNPEVFGLKVGNHQLLRLAYDAYLAEGRSARASTKTRGQVSGGGKKPWRQKGTGHARVGSSRNPIWRGGGIAFGPRGNQNFTKIISTNAKRLALRQALSLAAADNKLVVLPSEPVGIAKTKDMALFLSKHAAGAAQILLAVKSKTPELERASRNLSYVDLVNARYLNVYKLLNADAVLLTPEALAVIEQWLGRAGGKGQS</sequence>